<keyword evidence="3" id="KW-1133">Transmembrane helix</keyword>
<protein>
    <submittedName>
        <fullName evidence="8">Transmembrane protein 53</fullName>
    </submittedName>
</protein>
<evidence type="ECO:0000313" key="7">
    <source>
        <dbReference type="Proteomes" id="UP000095282"/>
    </source>
</evidence>
<dbReference type="SUPFAM" id="SSF53474">
    <property type="entry name" value="alpha/beta-Hydrolases"/>
    <property type="match status" value="1"/>
</dbReference>
<name>A0A1I7TD15_9PELO</name>
<keyword evidence="4" id="KW-0472">Membrane</keyword>
<evidence type="ECO:0000256" key="4">
    <source>
        <dbReference type="ARBA" id="ARBA00023136"/>
    </source>
</evidence>
<evidence type="ECO:0000256" key="5">
    <source>
        <dbReference type="ARBA" id="ARBA00023242"/>
    </source>
</evidence>
<comment type="similarity">
    <text evidence="1">Belongs to the TMEM53 family.</text>
</comment>
<dbReference type="InterPro" id="IPR029058">
    <property type="entry name" value="AB_hydrolase_fold"/>
</dbReference>
<evidence type="ECO:0000256" key="2">
    <source>
        <dbReference type="ARBA" id="ARBA00022692"/>
    </source>
</evidence>
<dbReference type="STRING" id="1561998.A0A1I7TD15"/>
<keyword evidence="7" id="KW-1185">Reference proteome</keyword>
<proteinExistence type="inferred from homology"/>
<dbReference type="PANTHER" id="PTHR12265">
    <property type="entry name" value="TRANSMEMBRANE PROTEIN 53"/>
    <property type="match status" value="1"/>
</dbReference>
<dbReference type="GO" id="GO:0005640">
    <property type="term" value="C:nuclear outer membrane"/>
    <property type="evidence" value="ECO:0007669"/>
    <property type="project" value="UniProtKB-SubCell"/>
</dbReference>
<dbReference type="InterPro" id="IPR008547">
    <property type="entry name" value="DUF829_TMEM53"/>
</dbReference>
<dbReference type="PANTHER" id="PTHR12265:SF30">
    <property type="entry name" value="TRANSMEMBRANE PROTEIN 53"/>
    <property type="match status" value="1"/>
</dbReference>
<dbReference type="WBParaSite" id="Csp11.Scaffold583.g4717.t1">
    <property type="protein sequence ID" value="Csp11.Scaffold583.g4717.t1"/>
    <property type="gene ID" value="Csp11.Scaffold583.g4717"/>
</dbReference>
<reference evidence="8" key="1">
    <citation type="submission" date="2016-11" db="UniProtKB">
        <authorList>
            <consortium name="WormBaseParasite"/>
        </authorList>
    </citation>
    <scope>IDENTIFICATION</scope>
</reference>
<keyword evidence="5" id="KW-0539">Nucleus</keyword>
<evidence type="ECO:0000256" key="3">
    <source>
        <dbReference type="ARBA" id="ARBA00022989"/>
    </source>
</evidence>
<sequence length="231" mass="26729">MIGWAGAASKHMEKYAKIYNDKVLNVVSICPPFFHFKVPNESTGKKITPIMEKIPKENPIVIHSFSMNGIRGLISLSKATGNPKMMDNINGIIFDSAPSLTFPYQNGKAMMLSRPSSAYLSDEMRSKMYELCNSIRDSILSTLLKIFPSLRQSFLYWYIHDRIQLPKRQLYFYSHRDSMVPFGPLEEFMEIQRRRGCHVESINFGETEHVAHFRDKPEEYSKKCIEFVSKL</sequence>
<comment type="subcellular location">
    <subcellularLocation>
        <location evidence="6">Nucleus outer membrane</location>
        <topology evidence="6">Single-pass membrane protein</topology>
    </subcellularLocation>
</comment>
<evidence type="ECO:0000256" key="6">
    <source>
        <dbReference type="ARBA" id="ARBA00034303"/>
    </source>
</evidence>
<evidence type="ECO:0000256" key="1">
    <source>
        <dbReference type="ARBA" id="ARBA00007387"/>
    </source>
</evidence>
<dbReference type="AlphaFoldDB" id="A0A1I7TD15"/>
<dbReference type="Pfam" id="PF05705">
    <property type="entry name" value="DUF829"/>
    <property type="match status" value="1"/>
</dbReference>
<evidence type="ECO:0000313" key="8">
    <source>
        <dbReference type="WBParaSite" id="Csp11.Scaffold583.g4717.t1"/>
    </source>
</evidence>
<keyword evidence="2" id="KW-0812">Transmembrane</keyword>
<organism evidence="7 8">
    <name type="scientific">Caenorhabditis tropicalis</name>
    <dbReference type="NCBI Taxonomy" id="1561998"/>
    <lineage>
        <taxon>Eukaryota</taxon>
        <taxon>Metazoa</taxon>
        <taxon>Ecdysozoa</taxon>
        <taxon>Nematoda</taxon>
        <taxon>Chromadorea</taxon>
        <taxon>Rhabditida</taxon>
        <taxon>Rhabditina</taxon>
        <taxon>Rhabditomorpha</taxon>
        <taxon>Rhabditoidea</taxon>
        <taxon>Rhabditidae</taxon>
        <taxon>Peloderinae</taxon>
        <taxon>Caenorhabditis</taxon>
    </lineage>
</organism>
<dbReference type="Proteomes" id="UP000095282">
    <property type="component" value="Unplaced"/>
</dbReference>
<accession>A0A1I7TD15</accession>
<dbReference type="eggNOG" id="KOG2521">
    <property type="taxonomic scope" value="Eukaryota"/>
</dbReference>